<accession>A0ABN3UJ97</accession>
<sequence>MGQVRPAFLLQPLGSMIRALGWNGREGVLMVMSRVRSRTICSFTTVAPVSAGAAEAEPGRRTAVRLERATVEIAPRLVIACTRQSPWTRLLDTLMDSRT</sequence>
<keyword evidence="2" id="KW-1185">Reference proteome</keyword>
<reference evidence="1 2" key="1">
    <citation type="journal article" date="2019" name="Int. J. Syst. Evol. Microbiol.">
        <title>The Global Catalogue of Microorganisms (GCM) 10K type strain sequencing project: providing services to taxonomists for standard genome sequencing and annotation.</title>
        <authorList>
            <consortium name="The Broad Institute Genomics Platform"/>
            <consortium name="The Broad Institute Genome Sequencing Center for Infectious Disease"/>
            <person name="Wu L."/>
            <person name="Ma J."/>
        </authorList>
    </citation>
    <scope>NUCLEOTIDE SEQUENCE [LARGE SCALE GENOMIC DNA]</scope>
    <source>
        <strain evidence="1 2">JCM 8201</strain>
    </source>
</reference>
<proteinExistence type="predicted"/>
<evidence type="ECO:0000313" key="1">
    <source>
        <dbReference type="EMBL" id="GAA2733860.1"/>
    </source>
</evidence>
<evidence type="ECO:0008006" key="3">
    <source>
        <dbReference type="Google" id="ProtNLM"/>
    </source>
</evidence>
<evidence type="ECO:0000313" key="2">
    <source>
        <dbReference type="Proteomes" id="UP001501842"/>
    </source>
</evidence>
<protein>
    <recommendedName>
        <fullName evidence="3">Secreted protein</fullName>
    </recommendedName>
</protein>
<dbReference type="Proteomes" id="UP001501842">
    <property type="component" value="Unassembled WGS sequence"/>
</dbReference>
<gene>
    <name evidence="1" type="ORF">GCM10010439_54890</name>
</gene>
<name>A0ABN3UJ97_9ACTN</name>
<comment type="caution">
    <text evidence="1">The sequence shown here is derived from an EMBL/GenBank/DDBJ whole genome shotgun (WGS) entry which is preliminary data.</text>
</comment>
<dbReference type="EMBL" id="BAAATZ010000027">
    <property type="protein sequence ID" value="GAA2733860.1"/>
    <property type="molecule type" value="Genomic_DNA"/>
</dbReference>
<organism evidence="1 2">
    <name type="scientific">Actinocorallia aurantiaca</name>
    <dbReference type="NCBI Taxonomy" id="46204"/>
    <lineage>
        <taxon>Bacteria</taxon>
        <taxon>Bacillati</taxon>
        <taxon>Actinomycetota</taxon>
        <taxon>Actinomycetes</taxon>
        <taxon>Streptosporangiales</taxon>
        <taxon>Thermomonosporaceae</taxon>
        <taxon>Actinocorallia</taxon>
    </lineage>
</organism>